<evidence type="ECO:0000259" key="2">
    <source>
        <dbReference type="PROSITE" id="PS50846"/>
    </source>
</evidence>
<reference evidence="3" key="1">
    <citation type="submission" date="2016-03" db="EMBL/GenBank/DDBJ databases">
        <title>Mechanisms controlling the formation of the plant cell surface in tip-growing cells are functionally conserved among land plants.</title>
        <authorList>
            <person name="Honkanen S."/>
            <person name="Jones V.A."/>
            <person name="Morieri G."/>
            <person name="Champion C."/>
            <person name="Hetherington A.J."/>
            <person name="Kelly S."/>
            <person name="Saint-Marcoux D."/>
            <person name="Proust H."/>
            <person name="Prescott H."/>
            <person name="Dolan L."/>
        </authorList>
    </citation>
    <scope>NUCLEOTIDE SEQUENCE [LARGE SCALE GENOMIC DNA]</scope>
    <source>
        <tissue evidence="3">Whole gametophyte</tissue>
    </source>
</reference>
<dbReference type="SUPFAM" id="SSF55008">
    <property type="entry name" value="HMA, heavy metal-associated domain"/>
    <property type="match status" value="1"/>
</dbReference>
<keyword evidence="4" id="KW-1185">Reference proteome</keyword>
<dbReference type="Proteomes" id="UP000077202">
    <property type="component" value="Unassembled WGS sequence"/>
</dbReference>
<comment type="caution">
    <text evidence="3">The sequence shown here is derived from an EMBL/GenBank/DDBJ whole genome shotgun (WGS) entry which is preliminary data.</text>
</comment>
<evidence type="ECO:0000313" key="3">
    <source>
        <dbReference type="EMBL" id="OAE20916.1"/>
    </source>
</evidence>
<dbReference type="CDD" id="cd00371">
    <property type="entry name" value="HMA"/>
    <property type="match status" value="1"/>
</dbReference>
<dbReference type="InterPro" id="IPR006121">
    <property type="entry name" value="HMA_dom"/>
</dbReference>
<protein>
    <recommendedName>
        <fullName evidence="2">HMA domain-containing protein</fullName>
    </recommendedName>
</protein>
<dbReference type="PANTHER" id="PTHR22814">
    <property type="entry name" value="COPPER TRANSPORT PROTEIN ATOX1-RELATED"/>
    <property type="match status" value="1"/>
</dbReference>
<feature type="domain" description="HMA" evidence="2">
    <location>
        <begin position="45"/>
        <end position="112"/>
    </location>
</feature>
<evidence type="ECO:0000256" key="1">
    <source>
        <dbReference type="ARBA" id="ARBA00022723"/>
    </source>
</evidence>
<evidence type="ECO:0000313" key="4">
    <source>
        <dbReference type="Proteomes" id="UP000077202"/>
    </source>
</evidence>
<accession>A0A176VMC1</accession>
<dbReference type="Gene3D" id="3.30.70.100">
    <property type="match status" value="1"/>
</dbReference>
<sequence>MAAAPNELLYLGSNQPGWYAGYNSSWIMPTRVEKVPAEKQDDSKKGVIEMRMPFCCDGCVEKVQKKLKIMEGVGSVEIITQSQKVIVRGTAKPTAVLKEAKRIVDRTEFWKERK</sequence>
<proteinExistence type="predicted"/>
<gene>
    <name evidence="3" type="ORF">AXG93_3256s1630</name>
</gene>
<organism evidence="3 4">
    <name type="scientific">Marchantia polymorpha subsp. ruderalis</name>
    <dbReference type="NCBI Taxonomy" id="1480154"/>
    <lineage>
        <taxon>Eukaryota</taxon>
        <taxon>Viridiplantae</taxon>
        <taxon>Streptophyta</taxon>
        <taxon>Embryophyta</taxon>
        <taxon>Marchantiophyta</taxon>
        <taxon>Marchantiopsida</taxon>
        <taxon>Marchantiidae</taxon>
        <taxon>Marchantiales</taxon>
        <taxon>Marchantiaceae</taxon>
        <taxon>Marchantia</taxon>
    </lineage>
</organism>
<dbReference type="InterPro" id="IPR036163">
    <property type="entry name" value="HMA_dom_sf"/>
</dbReference>
<keyword evidence="1" id="KW-0479">Metal-binding</keyword>
<name>A0A176VMC1_MARPO</name>
<dbReference type="AlphaFoldDB" id="A0A176VMC1"/>
<dbReference type="PROSITE" id="PS50846">
    <property type="entry name" value="HMA_2"/>
    <property type="match status" value="1"/>
</dbReference>
<dbReference type="PANTHER" id="PTHR22814:SF287">
    <property type="entry name" value="COPPER TRANSPORT PROTEIN ATX1"/>
    <property type="match status" value="1"/>
</dbReference>
<dbReference type="EMBL" id="LVLJ01003561">
    <property type="protein sequence ID" value="OAE20916.1"/>
    <property type="molecule type" value="Genomic_DNA"/>
</dbReference>
<dbReference type="Pfam" id="PF00403">
    <property type="entry name" value="HMA"/>
    <property type="match status" value="1"/>
</dbReference>
<dbReference type="GO" id="GO:0046872">
    <property type="term" value="F:metal ion binding"/>
    <property type="evidence" value="ECO:0007669"/>
    <property type="project" value="UniProtKB-KW"/>
</dbReference>